<dbReference type="RefSeq" id="WP_144348271.1">
    <property type="nucleotide sequence ID" value="NZ_VMKP01000003.1"/>
</dbReference>
<dbReference type="InterPro" id="IPR049704">
    <property type="entry name" value="Aminotrans_3_PPA_site"/>
</dbReference>
<dbReference type="InterPro" id="IPR015424">
    <property type="entry name" value="PyrdxlP-dep_Trfase"/>
</dbReference>
<comment type="catalytic activity">
    <reaction evidence="5">
        <text>N(2)-acetyl-L-ornithine + 2-oxoglutarate = N-acetyl-L-glutamate 5-semialdehyde + L-glutamate</text>
        <dbReference type="Rhea" id="RHEA:18049"/>
        <dbReference type="ChEBI" id="CHEBI:16810"/>
        <dbReference type="ChEBI" id="CHEBI:29123"/>
        <dbReference type="ChEBI" id="CHEBI:29985"/>
        <dbReference type="ChEBI" id="CHEBI:57805"/>
        <dbReference type="EC" id="2.6.1.11"/>
    </reaction>
</comment>
<dbReference type="InterPro" id="IPR015421">
    <property type="entry name" value="PyrdxlP-dep_Trfase_major"/>
</dbReference>
<dbReference type="InterPro" id="IPR004636">
    <property type="entry name" value="AcOrn/SuccOrn_fam"/>
</dbReference>
<dbReference type="HAMAP" id="MF_01107">
    <property type="entry name" value="ArgD_aminotrans_3"/>
    <property type="match status" value="1"/>
</dbReference>
<evidence type="ECO:0000256" key="1">
    <source>
        <dbReference type="ARBA" id="ARBA00022576"/>
    </source>
</evidence>
<name>A0A557RI48_9GAMM</name>
<dbReference type="InterPro" id="IPR050103">
    <property type="entry name" value="Class-III_PLP-dep_AT"/>
</dbReference>
<dbReference type="PANTHER" id="PTHR11986">
    <property type="entry name" value="AMINOTRANSFERASE CLASS III"/>
    <property type="match status" value="1"/>
</dbReference>
<dbReference type="InterPro" id="IPR015422">
    <property type="entry name" value="PyrdxlP-dep_Trfase_small"/>
</dbReference>
<comment type="subcellular location">
    <subcellularLocation>
        <location evidence="5">Cytoplasm</location>
    </subcellularLocation>
</comment>
<dbReference type="NCBIfam" id="NF002874">
    <property type="entry name" value="PRK03244.1"/>
    <property type="match status" value="1"/>
</dbReference>
<evidence type="ECO:0000313" key="6">
    <source>
        <dbReference type="EMBL" id="TVO64746.1"/>
    </source>
</evidence>
<reference evidence="6 7" key="1">
    <citation type="submission" date="2019-07" db="EMBL/GenBank/DDBJ databases">
        <title>Reclasification of Spiribacter aquaticus.</title>
        <authorList>
            <person name="Leon M.J."/>
            <person name="Sanchez-Porro C."/>
            <person name="Ventosa A."/>
        </authorList>
    </citation>
    <scope>NUCLEOTIDE SEQUENCE [LARGE SCALE GENOMIC DNA]</scope>
    <source>
        <strain evidence="6 7">SP30</strain>
    </source>
</reference>
<accession>A0A557RI48</accession>
<dbReference type="PROSITE" id="PS00600">
    <property type="entry name" value="AA_TRANSFER_CLASS_3"/>
    <property type="match status" value="1"/>
</dbReference>
<dbReference type="GO" id="GO:0005737">
    <property type="term" value="C:cytoplasm"/>
    <property type="evidence" value="ECO:0007669"/>
    <property type="project" value="UniProtKB-SubCell"/>
</dbReference>
<comment type="miscellaneous">
    <text evidence="5">May also have succinyldiaminopimelate aminotransferase activity, thus carrying out the corresponding step in lysine biosynthesis.</text>
</comment>
<keyword evidence="5" id="KW-0055">Arginine biosynthesis</keyword>
<evidence type="ECO:0000256" key="4">
    <source>
        <dbReference type="ARBA" id="ARBA00022898"/>
    </source>
</evidence>
<keyword evidence="4 5" id="KW-0663">Pyridoxal phosphate</keyword>
<feature type="binding site" evidence="5">
    <location>
        <position position="271"/>
    </location>
    <ligand>
        <name>pyridoxal 5'-phosphate</name>
        <dbReference type="ChEBI" id="CHEBI:597326"/>
    </ligand>
</feature>
<evidence type="ECO:0000313" key="7">
    <source>
        <dbReference type="Proteomes" id="UP000316688"/>
    </source>
</evidence>
<keyword evidence="5" id="KW-0963">Cytoplasm</keyword>
<feature type="binding site" evidence="5">
    <location>
        <position position="270"/>
    </location>
    <ligand>
        <name>N(2)-acetyl-L-ornithine</name>
        <dbReference type="ChEBI" id="CHEBI:57805"/>
    </ligand>
</feature>
<sequence>MTTALMPTYKRLPVAFQRGDGAWLEDTEGHWYLDALSGIAVCGLGHAHPAVAAAVADQAGTLVHTSNLYEVPHQTRLGERLCQLSGLDQVFFANSGAEANEAAIKLARLHGHHRGIEAPEIIVADNAFHGRTLGALTATGNRSAQTGFGPLPAGFVRAPYNDSAAIEAVASERTVAVFVEPVQGEGGIVVPDADYLPALRRLCDQRGWLLMLDEVQSGVGRTGAWFAHQHAGIRPDVVTLAKALANGVPIGACLAGGPASGVLGPGSHGTTFGGNPLSSRAALAVIETIERDGLLDRAAAVGERILRGLRDGLTGVRGVHDIRGQGLMIGVELEGPCPSLVPQALDAGVLINVTAGRVVRLLPPLTFTDEQADRLVDTLTPLIQQTAEALADPSAALA</sequence>
<dbReference type="GO" id="GO:0042802">
    <property type="term" value="F:identical protein binding"/>
    <property type="evidence" value="ECO:0007669"/>
    <property type="project" value="TreeGrafter"/>
</dbReference>
<dbReference type="AlphaFoldDB" id="A0A557RI48"/>
<dbReference type="Gene3D" id="3.90.1150.10">
    <property type="entry name" value="Aspartate Aminotransferase, domain 1"/>
    <property type="match status" value="1"/>
</dbReference>
<dbReference type="SUPFAM" id="SSF53383">
    <property type="entry name" value="PLP-dependent transferases"/>
    <property type="match status" value="1"/>
</dbReference>
<dbReference type="NCBIfam" id="TIGR00707">
    <property type="entry name" value="argD"/>
    <property type="match status" value="1"/>
</dbReference>
<comment type="cofactor">
    <cofactor evidence="5">
        <name>pyridoxal 5'-phosphate</name>
        <dbReference type="ChEBI" id="CHEBI:597326"/>
    </cofactor>
    <text evidence="5">Binds 1 pyridoxal phosphate per subunit.</text>
</comment>
<keyword evidence="2 5" id="KW-0028">Amino-acid biosynthesis</keyword>
<feature type="modified residue" description="N6-(pyridoxal phosphate)lysine" evidence="5">
    <location>
        <position position="242"/>
    </location>
</feature>
<feature type="binding site" evidence="5">
    <location>
        <position position="128"/>
    </location>
    <ligand>
        <name>pyridoxal 5'-phosphate</name>
        <dbReference type="ChEBI" id="CHEBI:597326"/>
    </ligand>
</feature>
<feature type="binding site" evidence="5">
    <location>
        <begin position="96"/>
        <end position="97"/>
    </location>
    <ligand>
        <name>pyridoxal 5'-phosphate</name>
        <dbReference type="ChEBI" id="CHEBI:597326"/>
    </ligand>
</feature>
<keyword evidence="1 5" id="KW-0032">Aminotransferase</keyword>
<keyword evidence="7" id="KW-1185">Reference proteome</keyword>
<dbReference type="GO" id="GO:0003992">
    <property type="term" value="F:N2-acetyl-L-ornithine:2-oxoglutarate 5-aminotransferase activity"/>
    <property type="evidence" value="ECO:0007669"/>
    <property type="project" value="UniProtKB-UniRule"/>
</dbReference>
<dbReference type="FunFam" id="3.40.640.10:FF:000004">
    <property type="entry name" value="Acetylornithine aminotransferase"/>
    <property type="match status" value="1"/>
</dbReference>
<dbReference type="NCBIfam" id="NF002325">
    <property type="entry name" value="PRK01278.1"/>
    <property type="match status" value="1"/>
</dbReference>
<evidence type="ECO:0000256" key="5">
    <source>
        <dbReference type="HAMAP-Rule" id="MF_01107"/>
    </source>
</evidence>
<dbReference type="CDD" id="cd00610">
    <property type="entry name" value="OAT_like"/>
    <property type="match status" value="1"/>
</dbReference>
<dbReference type="Proteomes" id="UP000316688">
    <property type="component" value="Unassembled WGS sequence"/>
</dbReference>
<evidence type="ECO:0000256" key="2">
    <source>
        <dbReference type="ARBA" id="ARBA00022605"/>
    </source>
</evidence>
<dbReference type="Gene3D" id="3.40.640.10">
    <property type="entry name" value="Type I PLP-dependent aspartate aminotransferase-like (Major domain)"/>
    <property type="match status" value="1"/>
</dbReference>
<protein>
    <recommendedName>
        <fullName evidence="5">Acetylornithine aminotransferase</fullName>
        <shortName evidence="5">ACOAT</shortName>
        <ecNumber evidence="5">2.6.1.11</ecNumber>
    </recommendedName>
</protein>
<dbReference type="EMBL" id="VMKP01000003">
    <property type="protein sequence ID" value="TVO64746.1"/>
    <property type="molecule type" value="Genomic_DNA"/>
</dbReference>
<dbReference type="GO" id="GO:0030170">
    <property type="term" value="F:pyridoxal phosphate binding"/>
    <property type="evidence" value="ECO:0007669"/>
    <property type="project" value="InterPro"/>
</dbReference>
<dbReference type="InterPro" id="IPR005814">
    <property type="entry name" value="Aminotrans_3"/>
</dbReference>
<feature type="binding site" evidence="5">
    <location>
        <begin position="213"/>
        <end position="216"/>
    </location>
    <ligand>
        <name>pyridoxal 5'-phosphate</name>
        <dbReference type="ChEBI" id="CHEBI:597326"/>
    </ligand>
</feature>
<organism evidence="6 7">
    <name type="scientific">Spiribacter aquaticus</name>
    <dbReference type="NCBI Taxonomy" id="1935996"/>
    <lineage>
        <taxon>Bacteria</taxon>
        <taxon>Pseudomonadati</taxon>
        <taxon>Pseudomonadota</taxon>
        <taxon>Gammaproteobacteria</taxon>
        <taxon>Chromatiales</taxon>
        <taxon>Ectothiorhodospiraceae</taxon>
        <taxon>Spiribacter</taxon>
    </lineage>
</organism>
<gene>
    <name evidence="5" type="primary">argD</name>
    <name evidence="6" type="ORF">FPL11_07570</name>
</gene>
<dbReference type="PIRSF" id="PIRSF000521">
    <property type="entry name" value="Transaminase_4ab_Lys_Orn"/>
    <property type="match status" value="1"/>
</dbReference>
<keyword evidence="3 5" id="KW-0808">Transferase</keyword>
<dbReference type="Pfam" id="PF00202">
    <property type="entry name" value="Aminotran_3"/>
    <property type="match status" value="1"/>
</dbReference>
<comment type="subunit">
    <text evidence="5">Homodimer.</text>
</comment>
<proteinExistence type="inferred from homology"/>
<dbReference type="EC" id="2.6.1.11" evidence="5"/>
<comment type="pathway">
    <text evidence="5">Amino-acid biosynthesis; L-arginine biosynthesis; N(2)-acetyl-L-ornithine from L-glutamate: step 4/4.</text>
</comment>
<comment type="similarity">
    <text evidence="5">Belongs to the class-III pyridoxal-phosphate-dependent aminotransferase family. ArgD subfamily.</text>
</comment>
<comment type="caution">
    <text evidence="6">The sequence shown here is derived from an EMBL/GenBank/DDBJ whole genome shotgun (WGS) entry which is preliminary data.</text>
</comment>
<feature type="binding site" evidence="5">
    <location>
        <position position="131"/>
    </location>
    <ligand>
        <name>N(2)-acetyl-L-ornithine</name>
        <dbReference type="ChEBI" id="CHEBI:57805"/>
    </ligand>
</feature>
<dbReference type="PANTHER" id="PTHR11986:SF79">
    <property type="entry name" value="ACETYLORNITHINE AMINOTRANSFERASE, MITOCHONDRIAL"/>
    <property type="match status" value="1"/>
</dbReference>
<dbReference type="GO" id="GO:0006526">
    <property type="term" value="P:L-arginine biosynthetic process"/>
    <property type="evidence" value="ECO:0007669"/>
    <property type="project" value="UniProtKB-UniRule"/>
</dbReference>
<evidence type="ECO:0000256" key="3">
    <source>
        <dbReference type="ARBA" id="ARBA00022679"/>
    </source>
</evidence>
<dbReference type="UniPathway" id="UPA00068">
    <property type="reaction ID" value="UER00109"/>
</dbReference>